<evidence type="ECO:0000313" key="2">
    <source>
        <dbReference type="EMBL" id="MBC5623580.1"/>
    </source>
</evidence>
<evidence type="ECO:0000313" key="3">
    <source>
        <dbReference type="Proteomes" id="UP000646484"/>
    </source>
</evidence>
<feature type="signal peptide" evidence="1">
    <location>
        <begin position="1"/>
        <end position="19"/>
    </location>
</feature>
<gene>
    <name evidence="2" type="ORF">H8S64_21015</name>
</gene>
<name>A0ABR7D8A9_9BACT</name>
<dbReference type="Proteomes" id="UP000646484">
    <property type="component" value="Unassembled WGS sequence"/>
</dbReference>
<accession>A0ABR7D8A9</accession>
<keyword evidence="3" id="KW-1185">Reference proteome</keyword>
<evidence type="ECO:0008006" key="4">
    <source>
        <dbReference type="Google" id="ProtNLM"/>
    </source>
</evidence>
<dbReference type="PROSITE" id="PS51257">
    <property type="entry name" value="PROKAR_LIPOPROTEIN"/>
    <property type="match status" value="1"/>
</dbReference>
<comment type="caution">
    <text evidence="2">The sequence shown here is derived from an EMBL/GenBank/DDBJ whole genome shotgun (WGS) entry which is preliminary data.</text>
</comment>
<feature type="chain" id="PRO_5045872154" description="PKD-like family protein" evidence="1">
    <location>
        <begin position="20"/>
        <end position="537"/>
    </location>
</feature>
<dbReference type="EMBL" id="JACOOH010000012">
    <property type="protein sequence ID" value="MBC5623580.1"/>
    <property type="molecule type" value="Genomic_DNA"/>
</dbReference>
<dbReference type="InterPro" id="IPR032183">
    <property type="entry name" value="PKD-like"/>
</dbReference>
<reference evidence="2 3" key="1">
    <citation type="submission" date="2020-08" db="EMBL/GenBank/DDBJ databases">
        <title>Genome public.</title>
        <authorList>
            <person name="Liu C."/>
            <person name="Sun Q."/>
        </authorList>
    </citation>
    <scope>NUCLEOTIDE SEQUENCE [LARGE SCALE GENOMIC DNA]</scope>
    <source>
        <strain evidence="2 3">NSJ-56</strain>
    </source>
</reference>
<proteinExistence type="predicted"/>
<evidence type="ECO:0000256" key="1">
    <source>
        <dbReference type="SAM" id="SignalP"/>
    </source>
</evidence>
<keyword evidence="1" id="KW-0732">Signal</keyword>
<dbReference type="RefSeq" id="WP_186978607.1">
    <property type="nucleotide sequence ID" value="NZ_JACOOH010000012.1"/>
</dbReference>
<protein>
    <recommendedName>
        <fullName evidence="4">PKD-like family protein</fullName>
    </recommendedName>
</protein>
<sequence length="537" mass="59964">MKMNRIILFLFAFSLCACFDDKGNYEYHEVAEITIENIPEVVEVLGNSDHIVVKPKIVSSLEGEIGADNTNFEFGYRIEKKSGGVMVSGQRWVDLNPSKTLELDTLAAFVADTYIGWFTVTDKRSGIQASATFDIKVSSPTYEGWMVLCDEGEEERVRMDMISVISAERIIPAYDLLAPLGLPDLKYAKGIGFYPNLFASPNDVIYVMTGEGTYKLDRETFKTDVSWDINNIDFIIPPADERVVCYTSVNNSSTAGALACFCVTDAGNAYAQVLGSAGAAFEYPVNTSERGKAPEYKVAPYVGVSMARPGNASTALLYDTDNRRFVGWKYNYSDDDAMQTLTPLPDPENGLFSFKTGMELVHMESTRYSNGLVYAVLQDGGGRRRVYGINMSGNGFVQEVKYENMDAPDFDKATAFAFHSQFPYMFYAVGNKVYLHNLGTNTTYPMSTIALGEREVVTMLKFNLYRQCSLGQLNNQSEEFMARQYELMVASYNTDAPDNNGGKLGFYPVDGVNNTVTKRVEYDGFARIKDVVYRERR</sequence>
<dbReference type="Pfam" id="PF16407">
    <property type="entry name" value="PKD_2"/>
    <property type="match status" value="1"/>
</dbReference>
<organism evidence="2 3">
    <name type="scientific">Butyricimonas hominis</name>
    <dbReference type="NCBI Taxonomy" id="2763032"/>
    <lineage>
        <taxon>Bacteria</taxon>
        <taxon>Pseudomonadati</taxon>
        <taxon>Bacteroidota</taxon>
        <taxon>Bacteroidia</taxon>
        <taxon>Bacteroidales</taxon>
        <taxon>Odoribacteraceae</taxon>
        <taxon>Butyricimonas</taxon>
    </lineage>
</organism>